<keyword evidence="6" id="KW-1185">Reference proteome</keyword>
<protein>
    <submittedName>
        <fullName evidence="5">Proline iminopeptidase</fullName>
    </submittedName>
</protein>
<dbReference type="PANTHER" id="PTHR43798">
    <property type="entry name" value="MONOACYLGLYCEROL LIPASE"/>
    <property type="match status" value="1"/>
</dbReference>
<evidence type="ECO:0000256" key="1">
    <source>
        <dbReference type="ARBA" id="ARBA00010088"/>
    </source>
</evidence>
<dbReference type="GO" id="GO:0008233">
    <property type="term" value="F:peptidase activity"/>
    <property type="evidence" value="ECO:0007669"/>
    <property type="project" value="InterPro"/>
</dbReference>
<dbReference type="SUPFAM" id="SSF53474">
    <property type="entry name" value="alpha/beta-Hydrolases"/>
    <property type="match status" value="1"/>
</dbReference>
<evidence type="ECO:0000256" key="3">
    <source>
        <dbReference type="SAM" id="MobiDB-lite"/>
    </source>
</evidence>
<evidence type="ECO:0000313" key="5">
    <source>
        <dbReference type="EMBL" id="GLC26759.1"/>
    </source>
</evidence>
<sequence length="328" mass="34869">MSSSSLAPSGEVHDAAPLAAAPDAGDTPRARFLAHRSAAGRSPRLTRHAVRARGLEFAVWTSPPVPGAVPLVAVNGGLLFDHRSLWPTLAPLAARRQVILYDQRGRGRSAPPPGVRAARIEHDAGDLPAIRQALGLERWDLLGHSWGGGIAMLAAAQDPGVRRLVLVDAVGVTGDWLPGLHAAGLERLGAQDPEAADRLAAFDPDVLGDPDPETHADYTMAFYPAWFADPTLAPLIPTTRALSPTGAAVVARLRREGYDWRDALRALSAPSLVLHGERDVLPAAQARRTVAQLPGSRLIVLADAGHMPFWEAPDRFFPLVASFLDDAA</sequence>
<feature type="region of interest" description="Disordered" evidence="3">
    <location>
        <begin position="1"/>
        <end position="26"/>
    </location>
</feature>
<dbReference type="GO" id="GO:0016020">
    <property type="term" value="C:membrane"/>
    <property type="evidence" value="ECO:0007669"/>
    <property type="project" value="TreeGrafter"/>
</dbReference>
<dbReference type="EMBL" id="BRXS01000005">
    <property type="protein sequence ID" value="GLC26759.1"/>
    <property type="molecule type" value="Genomic_DNA"/>
</dbReference>
<reference evidence="5" key="1">
    <citation type="submission" date="2022-08" db="EMBL/GenBank/DDBJ databases">
        <title>Draft genome sequencing of Roseisolibacter agri AW1220.</title>
        <authorList>
            <person name="Tobiishi Y."/>
            <person name="Tonouchi A."/>
        </authorList>
    </citation>
    <scope>NUCLEOTIDE SEQUENCE</scope>
    <source>
        <strain evidence="5">AW1220</strain>
    </source>
</reference>
<dbReference type="InterPro" id="IPR000073">
    <property type="entry name" value="AB_hydrolase_1"/>
</dbReference>
<dbReference type="Gene3D" id="3.40.50.1820">
    <property type="entry name" value="alpha/beta hydrolase"/>
    <property type="match status" value="1"/>
</dbReference>
<dbReference type="InterPro" id="IPR002410">
    <property type="entry name" value="Peptidase_S33"/>
</dbReference>
<dbReference type="Pfam" id="PF00561">
    <property type="entry name" value="Abhydrolase_1"/>
    <property type="match status" value="1"/>
</dbReference>
<comment type="caution">
    <text evidence="5">The sequence shown here is derived from an EMBL/GenBank/DDBJ whole genome shotgun (WGS) entry which is preliminary data.</text>
</comment>
<evidence type="ECO:0000313" key="6">
    <source>
        <dbReference type="Proteomes" id="UP001161325"/>
    </source>
</evidence>
<evidence type="ECO:0000259" key="4">
    <source>
        <dbReference type="Pfam" id="PF00561"/>
    </source>
</evidence>
<dbReference type="GO" id="GO:0006508">
    <property type="term" value="P:proteolysis"/>
    <property type="evidence" value="ECO:0007669"/>
    <property type="project" value="InterPro"/>
</dbReference>
<dbReference type="AlphaFoldDB" id="A0AA37VFE9"/>
<keyword evidence="2" id="KW-0378">Hydrolase</keyword>
<accession>A0AA37VFE9</accession>
<gene>
    <name evidence="5" type="primary">pip3</name>
    <name evidence="5" type="ORF">rosag_32720</name>
</gene>
<feature type="compositionally biased region" description="Low complexity" evidence="3">
    <location>
        <begin position="15"/>
        <end position="26"/>
    </location>
</feature>
<organism evidence="5 6">
    <name type="scientific">Roseisolibacter agri</name>
    <dbReference type="NCBI Taxonomy" id="2014610"/>
    <lineage>
        <taxon>Bacteria</taxon>
        <taxon>Pseudomonadati</taxon>
        <taxon>Gemmatimonadota</taxon>
        <taxon>Gemmatimonadia</taxon>
        <taxon>Gemmatimonadales</taxon>
        <taxon>Gemmatimonadaceae</taxon>
        <taxon>Roseisolibacter</taxon>
    </lineage>
</organism>
<dbReference type="PRINTS" id="PR00793">
    <property type="entry name" value="PROAMNOPTASE"/>
</dbReference>
<proteinExistence type="inferred from homology"/>
<dbReference type="Proteomes" id="UP001161325">
    <property type="component" value="Unassembled WGS sequence"/>
</dbReference>
<dbReference type="InterPro" id="IPR050266">
    <property type="entry name" value="AB_hydrolase_sf"/>
</dbReference>
<comment type="similarity">
    <text evidence="1">Belongs to the peptidase S33 family.</text>
</comment>
<name>A0AA37VFE9_9BACT</name>
<evidence type="ECO:0000256" key="2">
    <source>
        <dbReference type="ARBA" id="ARBA00022801"/>
    </source>
</evidence>
<dbReference type="RefSeq" id="WP_284351213.1">
    <property type="nucleotide sequence ID" value="NZ_BRXS01000005.1"/>
</dbReference>
<feature type="domain" description="AB hydrolase-1" evidence="4">
    <location>
        <begin position="70"/>
        <end position="313"/>
    </location>
</feature>
<dbReference type="PANTHER" id="PTHR43798:SF31">
    <property type="entry name" value="AB HYDROLASE SUPERFAMILY PROTEIN YCLE"/>
    <property type="match status" value="1"/>
</dbReference>
<dbReference type="InterPro" id="IPR029058">
    <property type="entry name" value="AB_hydrolase_fold"/>
</dbReference>